<dbReference type="Gene3D" id="1.20.120.530">
    <property type="entry name" value="GntR ligand-binding domain-like"/>
    <property type="match status" value="1"/>
</dbReference>
<evidence type="ECO:0000313" key="6">
    <source>
        <dbReference type="EMBL" id="SDI31317.1"/>
    </source>
</evidence>
<dbReference type="GO" id="GO:0003677">
    <property type="term" value="F:DNA binding"/>
    <property type="evidence" value="ECO:0007669"/>
    <property type="project" value="UniProtKB-KW"/>
</dbReference>
<dbReference type="SMART" id="SM00895">
    <property type="entry name" value="FCD"/>
    <property type="match status" value="1"/>
</dbReference>
<accession>A0A1G8JJW3</accession>
<evidence type="ECO:0000256" key="2">
    <source>
        <dbReference type="ARBA" id="ARBA00023125"/>
    </source>
</evidence>
<evidence type="ECO:0000313" key="7">
    <source>
        <dbReference type="Proteomes" id="UP000198923"/>
    </source>
</evidence>
<dbReference type="SUPFAM" id="SSF46785">
    <property type="entry name" value="Winged helix' DNA-binding domain"/>
    <property type="match status" value="1"/>
</dbReference>
<dbReference type="SMART" id="SM00345">
    <property type="entry name" value="HTH_GNTR"/>
    <property type="match status" value="1"/>
</dbReference>
<dbReference type="Gene3D" id="1.10.10.10">
    <property type="entry name" value="Winged helix-like DNA-binding domain superfamily/Winged helix DNA-binding domain"/>
    <property type="match status" value="1"/>
</dbReference>
<keyword evidence="1" id="KW-0805">Transcription regulation</keyword>
<gene>
    <name evidence="6" type="ORF">SAMN05421505_14346</name>
</gene>
<keyword evidence="6" id="KW-0670">Pyruvate</keyword>
<dbReference type="InterPro" id="IPR036388">
    <property type="entry name" value="WH-like_DNA-bd_sf"/>
</dbReference>
<protein>
    <submittedName>
        <fullName evidence="6">GntR family transcriptional regulator, transcriptional repressor for pyruvate dehydrogenase complex</fullName>
    </submittedName>
</protein>
<dbReference type="CDD" id="cd07377">
    <property type="entry name" value="WHTH_GntR"/>
    <property type="match status" value="1"/>
</dbReference>
<dbReference type="InterPro" id="IPR036390">
    <property type="entry name" value="WH_DNA-bd_sf"/>
</dbReference>
<evidence type="ECO:0000256" key="1">
    <source>
        <dbReference type="ARBA" id="ARBA00023015"/>
    </source>
</evidence>
<evidence type="ECO:0000256" key="4">
    <source>
        <dbReference type="SAM" id="MobiDB-lite"/>
    </source>
</evidence>
<keyword evidence="2" id="KW-0238">DNA-binding</keyword>
<dbReference type="Pfam" id="PF07729">
    <property type="entry name" value="FCD"/>
    <property type="match status" value="1"/>
</dbReference>
<dbReference type="Pfam" id="PF00392">
    <property type="entry name" value="GntR"/>
    <property type="match status" value="1"/>
</dbReference>
<dbReference type="PANTHER" id="PTHR43537">
    <property type="entry name" value="TRANSCRIPTIONAL REGULATOR, GNTR FAMILY"/>
    <property type="match status" value="1"/>
</dbReference>
<feature type="domain" description="HTH gntR-type" evidence="5">
    <location>
        <begin position="30"/>
        <end position="98"/>
    </location>
</feature>
<dbReference type="SUPFAM" id="SSF48008">
    <property type="entry name" value="GntR ligand-binding domain-like"/>
    <property type="match status" value="1"/>
</dbReference>
<dbReference type="PRINTS" id="PR00035">
    <property type="entry name" value="HTHGNTR"/>
</dbReference>
<dbReference type="PANTHER" id="PTHR43537:SF44">
    <property type="entry name" value="GNTR FAMILY REGULATORY PROTEIN"/>
    <property type="match status" value="1"/>
</dbReference>
<dbReference type="GO" id="GO:0003700">
    <property type="term" value="F:DNA-binding transcription factor activity"/>
    <property type="evidence" value="ECO:0007669"/>
    <property type="project" value="InterPro"/>
</dbReference>
<keyword evidence="3" id="KW-0804">Transcription</keyword>
<dbReference type="InterPro" id="IPR011711">
    <property type="entry name" value="GntR_C"/>
</dbReference>
<dbReference type="AlphaFoldDB" id="A0A1G8JJW3"/>
<dbReference type="PROSITE" id="PS50949">
    <property type="entry name" value="HTH_GNTR"/>
    <property type="match status" value="1"/>
</dbReference>
<dbReference type="EMBL" id="FNCN01000043">
    <property type="protein sequence ID" value="SDI31317.1"/>
    <property type="molecule type" value="Genomic_DNA"/>
</dbReference>
<organism evidence="6 7">
    <name type="scientific">Sinosporangium album</name>
    <dbReference type="NCBI Taxonomy" id="504805"/>
    <lineage>
        <taxon>Bacteria</taxon>
        <taxon>Bacillati</taxon>
        <taxon>Actinomycetota</taxon>
        <taxon>Actinomycetes</taxon>
        <taxon>Streptosporangiales</taxon>
        <taxon>Streptosporangiaceae</taxon>
        <taxon>Sinosporangium</taxon>
    </lineage>
</organism>
<evidence type="ECO:0000259" key="5">
    <source>
        <dbReference type="PROSITE" id="PS50949"/>
    </source>
</evidence>
<dbReference type="Proteomes" id="UP000198923">
    <property type="component" value="Unassembled WGS sequence"/>
</dbReference>
<reference evidence="6 7" key="1">
    <citation type="submission" date="2016-10" db="EMBL/GenBank/DDBJ databases">
        <authorList>
            <person name="de Groot N.N."/>
        </authorList>
    </citation>
    <scope>NUCLEOTIDE SEQUENCE [LARGE SCALE GENOMIC DNA]</scope>
    <source>
        <strain evidence="6 7">CPCC 201354</strain>
    </source>
</reference>
<dbReference type="STRING" id="504805.SAMN05421505_14346"/>
<dbReference type="InterPro" id="IPR000524">
    <property type="entry name" value="Tscrpt_reg_HTH_GntR"/>
</dbReference>
<proteinExistence type="predicted"/>
<feature type="region of interest" description="Disordered" evidence="4">
    <location>
        <begin position="1"/>
        <end position="20"/>
    </location>
</feature>
<keyword evidence="7" id="KW-1185">Reference proteome</keyword>
<name>A0A1G8JJW3_9ACTN</name>
<dbReference type="InterPro" id="IPR008920">
    <property type="entry name" value="TF_FadR/GntR_C"/>
</dbReference>
<sequence length="264" mass="28905">MKASKGSAGGAGRGRSGPVDFGPVRPVAVSRLSELVAEQIRQFIVTEDLAENTRLPSERDLAVRFGASRPTVSQALRTLSLMGLVEIRPGSGAYVVHRPDRSMTASVSLMLELDKESVADLAELRLWLETIGVREAVRRGGTEGLDDVRAAFEKLKEAAGSTSAWIAADTVFHATVVQRSGNPFLSSIYESVHTAVIRYEYDPWIQSEKVPAWLKPSAAGRLIAIHEPIMHALERADEDAAVSAVQNHHTMVMDHLGRRHTHKW</sequence>
<evidence type="ECO:0000256" key="3">
    <source>
        <dbReference type="ARBA" id="ARBA00023163"/>
    </source>
</evidence>
<dbReference type="OrthoDB" id="4535513at2"/>